<keyword evidence="3" id="KW-0862">Zinc</keyword>
<feature type="region of interest" description="Disordered" evidence="4">
    <location>
        <begin position="27"/>
        <end position="106"/>
    </location>
</feature>
<name>A0A0D1YGC7_9EURO</name>
<keyword evidence="1" id="KW-0479">Metal-binding</keyword>
<dbReference type="InterPro" id="IPR040023">
    <property type="entry name" value="WBP4"/>
</dbReference>
<feature type="compositionally biased region" description="Basic and acidic residues" evidence="4">
    <location>
        <begin position="43"/>
        <end position="69"/>
    </location>
</feature>
<gene>
    <name evidence="6" type="ORF">PV11_07517</name>
</gene>
<dbReference type="OrthoDB" id="191651at2759"/>
<dbReference type="STRING" id="1016849.A0A0D1YGC7"/>
<dbReference type="EMBL" id="KN846953">
    <property type="protein sequence ID" value="KIV79980.1"/>
    <property type="molecule type" value="Genomic_DNA"/>
</dbReference>
<feature type="domain" description="U1-type" evidence="5">
    <location>
        <begin position="8"/>
        <end position="43"/>
    </location>
</feature>
<dbReference type="AlphaFoldDB" id="A0A0D1YGC7"/>
<dbReference type="Proteomes" id="UP000053599">
    <property type="component" value="Unassembled WGS sequence"/>
</dbReference>
<dbReference type="SMART" id="SM00451">
    <property type="entry name" value="ZnF_U1"/>
    <property type="match status" value="1"/>
</dbReference>
<reference evidence="6 7" key="1">
    <citation type="submission" date="2015-01" db="EMBL/GenBank/DDBJ databases">
        <title>The Genome Sequence of Exophiala sideris CBS121828.</title>
        <authorList>
            <consortium name="The Broad Institute Genomics Platform"/>
            <person name="Cuomo C."/>
            <person name="de Hoog S."/>
            <person name="Gorbushina A."/>
            <person name="Stielow B."/>
            <person name="Teixiera M."/>
            <person name="Abouelleil A."/>
            <person name="Chapman S.B."/>
            <person name="Priest M."/>
            <person name="Young S.K."/>
            <person name="Wortman J."/>
            <person name="Nusbaum C."/>
            <person name="Birren B."/>
        </authorList>
    </citation>
    <scope>NUCLEOTIDE SEQUENCE [LARGE SCALE GENOMIC DNA]</scope>
    <source>
        <strain evidence="6 7">CBS 121828</strain>
    </source>
</reference>
<dbReference type="InterPro" id="IPR036236">
    <property type="entry name" value="Znf_C2H2_sf"/>
</dbReference>
<evidence type="ECO:0000259" key="5">
    <source>
        <dbReference type="SMART" id="SM00451"/>
    </source>
</evidence>
<accession>A0A0D1YGC7</accession>
<dbReference type="GO" id="GO:0003723">
    <property type="term" value="F:RNA binding"/>
    <property type="evidence" value="ECO:0007669"/>
    <property type="project" value="TreeGrafter"/>
</dbReference>
<feature type="compositionally biased region" description="Polar residues" evidence="4">
    <location>
        <begin position="79"/>
        <end position="98"/>
    </location>
</feature>
<feature type="compositionally biased region" description="Basic and acidic residues" evidence="4">
    <location>
        <begin position="206"/>
        <end position="274"/>
    </location>
</feature>
<protein>
    <recommendedName>
        <fullName evidence="5">U1-type domain-containing protein</fullName>
    </recommendedName>
</protein>
<dbReference type="GO" id="GO:0071011">
    <property type="term" value="C:precatalytic spliceosome"/>
    <property type="evidence" value="ECO:0007669"/>
    <property type="project" value="TreeGrafter"/>
</dbReference>
<evidence type="ECO:0000313" key="7">
    <source>
        <dbReference type="Proteomes" id="UP000053599"/>
    </source>
</evidence>
<dbReference type="PANTHER" id="PTHR13173">
    <property type="entry name" value="WW DOMAIN BINDING PROTEIN 4"/>
    <property type="match status" value="1"/>
</dbReference>
<proteinExistence type="predicted"/>
<feature type="region of interest" description="Disordered" evidence="4">
    <location>
        <begin position="144"/>
        <end position="300"/>
    </location>
</feature>
<feature type="compositionally biased region" description="Basic residues" evidence="4">
    <location>
        <begin position="291"/>
        <end position="300"/>
    </location>
</feature>
<evidence type="ECO:0000256" key="4">
    <source>
        <dbReference type="SAM" id="MobiDB-lite"/>
    </source>
</evidence>
<dbReference type="GO" id="GO:0000398">
    <property type="term" value="P:mRNA splicing, via spliceosome"/>
    <property type="evidence" value="ECO:0007669"/>
    <property type="project" value="InterPro"/>
</dbReference>
<evidence type="ECO:0000256" key="2">
    <source>
        <dbReference type="ARBA" id="ARBA00022771"/>
    </source>
</evidence>
<dbReference type="InterPro" id="IPR013085">
    <property type="entry name" value="U1-CZ_Znf_C2H2"/>
</dbReference>
<dbReference type="EMBL" id="KN846953">
    <property type="protein sequence ID" value="KIV79979.1"/>
    <property type="molecule type" value="Genomic_DNA"/>
</dbReference>
<dbReference type="PANTHER" id="PTHR13173:SF10">
    <property type="entry name" value="WW DOMAIN-BINDING PROTEIN 4"/>
    <property type="match status" value="1"/>
</dbReference>
<dbReference type="GO" id="GO:0008270">
    <property type="term" value="F:zinc ion binding"/>
    <property type="evidence" value="ECO:0007669"/>
    <property type="project" value="UniProtKB-KW"/>
</dbReference>
<sequence length="300" mass="33671">MSEYWKSTPKYWCKHCTIYVKDTPFERKQHESTGKHQGNLKRFLRDIQNSHERGERDKERARSEVERLSKVAGSDHGTQRQSGADPSANPANATTVRKSTAAPMTVADQKRQWAQLADMGIAVPEQFRGEMAMAGDWNVVSRQVINEPPPEPSLSVGVKKRKFEGQEEEEEAGEVVARRGWGASTKRYPGQDTTDLDDLLAGAIPLKKEKPDPSSPDQVKKEKENTLKQESDPADDRNDADRLLRPPTKDEVFDEGARKVEGSLLKVETDDHGRAPTAMDKIPEETPTPVFKKKRKAKAS</sequence>
<keyword evidence="2" id="KW-0863">Zinc-finger</keyword>
<evidence type="ECO:0000256" key="3">
    <source>
        <dbReference type="ARBA" id="ARBA00022833"/>
    </source>
</evidence>
<dbReference type="InterPro" id="IPR003604">
    <property type="entry name" value="Matrin/U1-like-C_Znf_C2H2"/>
</dbReference>
<organism evidence="6 7">
    <name type="scientific">Exophiala sideris</name>
    <dbReference type="NCBI Taxonomy" id="1016849"/>
    <lineage>
        <taxon>Eukaryota</taxon>
        <taxon>Fungi</taxon>
        <taxon>Dikarya</taxon>
        <taxon>Ascomycota</taxon>
        <taxon>Pezizomycotina</taxon>
        <taxon>Eurotiomycetes</taxon>
        <taxon>Chaetothyriomycetidae</taxon>
        <taxon>Chaetothyriales</taxon>
        <taxon>Herpotrichiellaceae</taxon>
        <taxon>Exophiala</taxon>
    </lineage>
</organism>
<evidence type="ECO:0000313" key="6">
    <source>
        <dbReference type="EMBL" id="KIV79979.1"/>
    </source>
</evidence>
<dbReference type="Gene3D" id="3.30.160.60">
    <property type="entry name" value="Classic Zinc Finger"/>
    <property type="match status" value="1"/>
</dbReference>
<evidence type="ECO:0000256" key="1">
    <source>
        <dbReference type="ARBA" id="ARBA00022723"/>
    </source>
</evidence>
<dbReference type="SUPFAM" id="SSF57667">
    <property type="entry name" value="beta-beta-alpha zinc fingers"/>
    <property type="match status" value="1"/>
</dbReference>
<dbReference type="HOGENOM" id="CLU_051534_0_0_1"/>
<dbReference type="Pfam" id="PF06220">
    <property type="entry name" value="zf-U1"/>
    <property type="match status" value="1"/>
</dbReference>